<feature type="binding site" evidence="9">
    <location>
        <position position="87"/>
    </location>
    <ligand>
        <name>substrate</name>
    </ligand>
</feature>
<dbReference type="InterPro" id="IPR001980">
    <property type="entry name" value="PPAT"/>
</dbReference>
<evidence type="ECO:0000256" key="4">
    <source>
        <dbReference type="ARBA" id="ARBA00022741"/>
    </source>
</evidence>
<dbReference type="Proteomes" id="UP000271469">
    <property type="component" value="Chromosome"/>
</dbReference>
<dbReference type="AlphaFoldDB" id="A0A3G8JHL2"/>
<evidence type="ECO:0000256" key="6">
    <source>
        <dbReference type="ARBA" id="ARBA00022842"/>
    </source>
</evidence>
<dbReference type="SUPFAM" id="SSF52374">
    <property type="entry name" value="Nucleotidylyl transferase"/>
    <property type="match status" value="1"/>
</dbReference>
<comment type="subunit">
    <text evidence="9">Homohexamer.</text>
</comment>
<comment type="subcellular location">
    <subcellularLocation>
        <location evidence="9">Cytoplasm</location>
    </subcellularLocation>
</comment>
<feature type="binding site" evidence="9">
    <location>
        <begin position="9"/>
        <end position="10"/>
    </location>
    <ligand>
        <name>ATP</name>
        <dbReference type="ChEBI" id="CHEBI:30616"/>
    </ligand>
</feature>
<dbReference type="OrthoDB" id="9806661at2"/>
<proteinExistence type="inferred from homology"/>
<feature type="binding site" evidence="9">
    <location>
        <position position="73"/>
    </location>
    <ligand>
        <name>substrate</name>
    </ligand>
</feature>
<dbReference type="PANTHER" id="PTHR21342">
    <property type="entry name" value="PHOSPHOPANTETHEINE ADENYLYLTRANSFERASE"/>
    <property type="match status" value="1"/>
</dbReference>
<dbReference type="NCBIfam" id="TIGR00125">
    <property type="entry name" value="cyt_tran_rel"/>
    <property type="match status" value="1"/>
</dbReference>
<feature type="binding site" evidence="9">
    <location>
        <begin position="88"/>
        <end position="90"/>
    </location>
    <ligand>
        <name>ATP</name>
        <dbReference type="ChEBI" id="CHEBI:30616"/>
    </ligand>
</feature>
<dbReference type="PANTHER" id="PTHR21342:SF1">
    <property type="entry name" value="PHOSPHOPANTETHEINE ADENYLYLTRANSFERASE"/>
    <property type="match status" value="1"/>
</dbReference>
<evidence type="ECO:0000313" key="12">
    <source>
        <dbReference type="Proteomes" id="UP000271469"/>
    </source>
</evidence>
<dbReference type="InterPro" id="IPR004821">
    <property type="entry name" value="Cyt_trans-like"/>
</dbReference>
<dbReference type="UniPathway" id="UPA00241">
    <property type="reaction ID" value="UER00355"/>
</dbReference>
<dbReference type="PRINTS" id="PR01020">
    <property type="entry name" value="LPSBIOSNTHSS"/>
</dbReference>
<keyword evidence="2 9" id="KW-0808">Transferase</keyword>
<reference evidence="11 12" key="1">
    <citation type="submission" date="2018-11" db="EMBL/GenBank/DDBJ databases">
        <title>Gordonia insulae sp. nov., isolated from an island soil.</title>
        <authorList>
            <person name="Kim Y.S."/>
            <person name="Kim S.B."/>
        </authorList>
    </citation>
    <scope>NUCLEOTIDE SEQUENCE [LARGE SCALE GENOMIC DNA]</scope>
    <source>
        <strain evidence="11 12">MMS17-SY073</strain>
    </source>
</reference>
<name>A0A3G8JHL2_9ACTN</name>
<evidence type="ECO:0000256" key="3">
    <source>
        <dbReference type="ARBA" id="ARBA00022695"/>
    </source>
</evidence>
<feature type="binding site" evidence="9">
    <location>
        <position position="17"/>
    </location>
    <ligand>
        <name>ATP</name>
        <dbReference type="ChEBI" id="CHEBI:30616"/>
    </ligand>
</feature>
<evidence type="ECO:0000259" key="10">
    <source>
        <dbReference type="Pfam" id="PF01467"/>
    </source>
</evidence>
<dbReference type="Gene3D" id="3.40.50.620">
    <property type="entry name" value="HUPs"/>
    <property type="match status" value="1"/>
</dbReference>
<comment type="catalytic activity">
    <reaction evidence="8 9">
        <text>(R)-4'-phosphopantetheine + ATP + H(+) = 3'-dephospho-CoA + diphosphate</text>
        <dbReference type="Rhea" id="RHEA:19801"/>
        <dbReference type="ChEBI" id="CHEBI:15378"/>
        <dbReference type="ChEBI" id="CHEBI:30616"/>
        <dbReference type="ChEBI" id="CHEBI:33019"/>
        <dbReference type="ChEBI" id="CHEBI:57328"/>
        <dbReference type="ChEBI" id="CHEBI:61723"/>
        <dbReference type="EC" id="2.7.7.3"/>
    </reaction>
</comment>
<keyword evidence="4 9" id="KW-0547">Nucleotide-binding</keyword>
<organism evidence="11 12">
    <name type="scientific">Gordonia insulae</name>
    <dbReference type="NCBI Taxonomy" id="2420509"/>
    <lineage>
        <taxon>Bacteria</taxon>
        <taxon>Bacillati</taxon>
        <taxon>Actinomycetota</taxon>
        <taxon>Actinomycetes</taxon>
        <taxon>Mycobacteriales</taxon>
        <taxon>Gordoniaceae</taxon>
        <taxon>Gordonia</taxon>
    </lineage>
</organism>
<feature type="binding site" evidence="9">
    <location>
        <position position="98"/>
    </location>
    <ligand>
        <name>ATP</name>
        <dbReference type="ChEBI" id="CHEBI:30616"/>
    </ligand>
</feature>
<dbReference type="GO" id="GO:0004595">
    <property type="term" value="F:pantetheine-phosphate adenylyltransferase activity"/>
    <property type="evidence" value="ECO:0007669"/>
    <property type="project" value="UniProtKB-UniRule"/>
</dbReference>
<accession>A0A3G8JHL2</accession>
<feature type="binding site" evidence="9">
    <location>
        <position position="9"/>
    </location>
    <ligand>
        <name>substrate</name>
    </ligand>
</feature>
<dbReference type="HAMAP" id="MF_00151">
    <property type="entry name" value="PPAT_bact"/>
    <property type="match status" value="1"/>
</dbReference>
<dbReference type="Pfam" id="PF01467">
    <property type="entry name" value="CTP_transf_like"/>
    <property type="match status" value="1"/>
</dbReference>
<evidence type="ECO:0000256" key="9">
    <source>
        <dbReference type="HAMAP-Rule" id="MF_00151"/>
    </source>
</evidence>
<dbReference type="GO" id="GO:0005737">
    <property type="term" value="C:cytoplasm"/>
    <property type="evidence" value="ECO:0007669"/>
    <property type="project" value="UniProtKB-SubCell"/>
</dbReference>
<feature type="binding site" evidence="9">
    <location>
        <position position="41"/>
    </location>
    <ligand>
        <name>substrate</name>
    </ligand>
</feature>
<dbReference type="GO" id="GO:0015937">
    <property type="term" value="P:coenzyme A biosynthetic process"/>
    <property type="evidence" value="ECO:0007669"/>
    <property type="project" value="UniProtKB-UniRule"/>
</dbReference>
<feature type="binding site" evidence="9">
    <location>
        <begin position="122"/>
        <end position="128"/>
    </location>
    <ligand>
        <name>ATP</name>
        <dbReference type="ChEBI" id="CHEBI:30616"/>
    </ligand>
</feature>
<dbReference type="GO" id="GO:0005524">
    <property type="term" value="F:ATP binding"/>
    <property type="evidence" value="ECO:0007669"/>
    <property type="project" value="UniProtKB-KW"/>
</dbReference>
<dbReference type="KEGG" id="gom:D7316_00582"/>
<evidence type="ECO:0000256" key="2">
    <source>
        <dbReference type="ARBA" id="ARBA00022679"/>
    </source>
</evidence>
<evidence type="ECO:0000313" key="11">
    <source>
        <dbReference type="EMBL" id="AZG44002.1"/>
    </source>
</evidence>
<evidence type="ECO:0000256" key="7">
    <source>
        <dbReference type="ARBA" id="ARBA00022993"/>
    </source>
</evidence>
<keyword evidence="12" id="KW-1185">Reference proteome</keyword>
<feature type="site" description="Transition state stabilizer" evidence="9">
    <location>
        <position position="17"/>
    </location>
</feature>
<keyword evidence="5 9" id="KW-0067">ATP-binding</keyword>
<comment type="cofactor">
    <cofactor evidence="9">
        <name>Mg(2+)</name>
        <dbReference type="ChEBI" id="CHEBI:18420"/>
    </cofactor>
</comment>
<dbReference type="EC" id="2.7.7.3" evidence="9"/>
<dbReference type="RefSeq" id="WP_124706954.1">
    <property type="nucleotide sequence ID" value="NZ_CP033972.1"/>
</dbReference>
<comment type="similarity">
    <text evidence="9">Belongs to the bacterial CoaD family.</text>
</comment>
<gene>
    <name evidence="9 11" type="primary">coaD</name>
    <name evidence="11" type="ORF">D7316_00582</name>
</gene>
<protein>
    <recommendedName>
        <fullName evidence="9">Phosphopantetheine adenylyltransferase</fullName>
        <ecNumber evidence="9">2.7.7.3</ecNumber>
    </recommendedName>
    <alternativeName>
        <fullName evidence="9">Dephospho-CoA pyrophosphorylase</fullName>
    </alternativeName>
    <alternativeName>
        <fullName evidence="9">Pantetheine-phosphate adenylyltransferase</fullName>
        <shortName evidence="9">PPAT</shortName>
    </alternativeName>
</protein>
<dbReference type="NCBIfam" id="TIGR01510">
    <property type="entry name" value="coaD_prev_kdtB"/>
    <property type="match status" value="1"/>
</dbReference>
<dbReference type="EMBL" id="CP033972">
    <property type="protein sequence ID" value="AZG44002.1"/>
    <property type="molecule type" value="Genomic_DNA"/>
</dbReference>
<dbReference type="CDD" id="cd02163">
    <property type="entry name" value="PPAT"/>
    <property type="match status" value="1"/>
</dbReference>
<keyword evidence="3 9" id="KW-0548">Nucleotidyltransferase</keyword>
<dbReference type="InterPro" id="IPR014729">
    <property type="entry name" value="Rossmann-like_a/b/a_fold"/>
</dbReference>
<sequence>MTSAVFPGSFDPFTVGHRYIVERAAARFDSLVVTVVVNPNKHGLFAVDERIALIREECADLPNVRVDRWTGLLVDYLRNENIDTIVKGLRSGTDFDYEVPMAQMNRDLTDVETMFLLTDPRYAHVSSSLVKEVAKLGGDVVPFLSPHIHERLQAILAGERQI</sequence>
<evidence type="ECO:0000256" key="5">
    <source>
        <dbReference type="ARBA" id="ARBA00022840"/>
    </source>
</evidence>
<feature type="domain" description="Cytidyltransferase-like" evidence="10">
    <location>
        <begin position="5"/>
        <end position="132"/>
    </location>
</feature>
<keyword evidence="1 9" id="KW-0963">Cytoplasm</keyword>
<comment type="function">
    <text evidence="9">Reversibly transfers an adenylyl group from ATP to 4'-phosphopantetheine, yielding dephospho-CoA (dPCoA) and pyrophosphate.</text>
</comment>
<comment type="pathway">
    <text evidence="9">Cofactor biosynthesis; coenzyme A biosynthesis; CoA from (R)-pantothenate: step 4/5.</text>
</comment>
<evidence type="ECO:0000256" key="1">
    <source>
        <dbReference type="ARBA" id="ARBA00022490"/>
    </source>
</evidence>
<evidence type="ECO:0000256" key="8">
    <source>
        <dbReference type="ARBA" id="ARBA00029346"/>
    </source>
</evidence>
<keyword evidence="7 9" id="KW-0173">Coenzyme A biosynthesis</keyword>
<keyword evidence="6 9" id="KW-0460">Magnesium</keyword>